<evidence type="ECO:0000313" key="3">
    <source>
        <dbReference type="Proteomes" id="UP000823661"/>
    </source>
</evidence>
<evidence type="ECO:0008006" key="4">
    <source>
        <dbReference type="Google" id="ProtNLM"/>
    </source>
</evidence>
<reference evidence="2" key="1">
    <citation type="submission" date="2020-10" db="EMBL/GenBank/DDBJ databases">
        <authorList>
            <person name="Gilroy R."/>
        </authorList>
    </citation>
    <scope>NUCLEOTIDE SEQUENCE</scope>
    <source>
        <strain evidence="2">B1-20833</strain>
    </source>
</reference>
<proteinExistence type="predicted"/>
<keyword evidence="1" id="KW-0732">Signal</keyword>
<dbReference type="EMBL" id="JADIMI010000044">
    <property type="protein sequence ID" value="MBO8452168.1"/>
    <property type="molecule type" value="Genomic_DNA"/>
</dbReference>
<accession>A0A9D9ESC6</accession>
<dbReference type="AlphaFoldDB" id="A0A9D9ESC6"/>
<dbReference type="PROSITE" id="PS51257">
    <property type="entry name" value="PROKAR_LIPOPROTEIN"/>
    <property type="match status" value="1"/>
</dbReference>
<name>A0A9D9ESC6_9BACT</name>
<protein>
    <recommendedName>
        <fullName evidence="4">DUF4595 domain-containing protein</fullName>
    </recommendedName>
</protein>
<feature type="chain" id="PRO_5039613510" description="DUF4595 domain-containing protein" evidence="1">
    <location>
        <begin position="20"/>
        <end position="268"/>
    </location>
</feature>
<feature type="signal peptide" evidence="1">
    <location>
        <begin position="1"/>
        <end position="19"/>
    </location>
</feature>
<sequence length="268" mass="31316">MKHKNSLILICCTAGLAAALILSSGCEKIPDPAQEEISYTVKRYTLTTFMDGITKTIVYEPVYDEFGRISFIRQDWIDYGSGIMPVNYTYEFSYFPDYCEVRTESYTPDLDERKSTAYRLYTNDKGWYTRKEYSDGSSLELVYDSEGQILDNGDRSFEWENGNIIRSYSYESEDYCNFEYLDMDNPFYGETVDWFIMDIRTLLAGGEWALGFYGPHNRKLLKRLEFPDSIQQFSYTADRFGRLTSYTNSVSNPTFFDVYHVTGIIEYH</sequence>
<evidence type="ECO:0000256" key="1">
    <source>
        <dbReference type="SAM" id="SignalP"/>
    </source>
</evidence>
<comment type="caution">
    <text evidence="2">The sequence shown here is derived from an EMBL/GenBank/DDBJ whole genome shotgun (WGS) entry which is preliminary data.</text>
</comment>
<reference evidence="2" key="2">
    <citation type="journal article" date="2021" name="PeerJ">
        <title>Extensive microbial diversity within the chicken gut microbiome revealed by metagenomics and culture.</title>
        <authorList>
            <person name="Gilroy R."/>
            <person name="Ravi A."/>
            <person name="Getino M."/>
            <person name="Pursley I."/>
            <person name="Horton D.L."/>
            <person name="Alikhan N.F."/>
            <person name="Baker D."/>
            <person name="Gharbi K."/>
            <person name="Hall N."/>
            <person name="Watson M."/>
            <person name="Adriaenssens E.M."/>
            <person name="Foster-Nyarko E."/>
            <person name="Jarju S."/>
            <person name="Secka A."/>
            <person name="Antonio M."/>
            <person name="Oren A."/>
            <person name="Chaudhuri R.R."/>
            <person name="La Ragione R."/>
            <person name="Hildebrand F."/>
            <person name="Pallen M.J."/>
        </authorList>
    </citation>
    <scope>NUCLEOTIDE SEQUENCE</scope>
    <source>
        <strain evidence="2">B1-20833</strain>
    </source>
</reference>
<evidence type="ECO:0000313" key="2">
    <source>
        <dbReference type="EMBL" id="MBO8452168.1"/>
    </source>
</evidence>
<dbReference type="Proteomes" id="UP000823661">
    <property type="component" value="Unassembled WGS sequence"/>
</dbReference>
<gene>
    <name evidence="2" type="ORF">IAC06_04710</name>
</gene>
<organism evidence="2 3">
    <name type="scientific">Candidatus Cryptobacteroides intestinavium</name>
    <dbReference type="NCBI Taxonomy" id="2840766"/>
    <lineage>
        <taxon>Bacteria</taxon>
        <taxon>Pseudomonadati</taxon>
        <taxon>Bacteroidota</taxon>
        <taxon>Bacteroidia</taxon>
        <taxon>Bacteroidales</taxon>
        <taxon>Candidatus Cryptobacteroides</taxon>
    </lineage>
</organism>